<proteinExistence type="predicted"/>
<organism evidence="8 10">
    <name type="scientific">Caminibacter mediatlanticus TB-2</name>
    <dbReference type="NCBI Taxonomy" id="391592"/>
    <lineage>
        <taxon>Bacteria</taxon>
        <taxon>Pseudomonadati</taxon>
        <taxon>Campylobacterota</taxon>
        <taxon>Epsilonproteobacteria</taxon>
        <taxon>Nautiliales</taxon>
        <taxon>Nautiliaceae</taxon>
        <taxon>Caminibacter</taxon>
    </lineage>
</organism>
<reference evidence="8 10" key="1">
    <citation type="journal article" date="2011" name="Stand. Genomic Sci.">
        <title>Draft genome sequence of Caminibacter mediatlanticus strain TB-2, an epsilonproteobacterium isolated from a deep-sea hydrothermal vent.</title>
        <authorList>
            <person name="Giovannelli D."/>
            <person name="Ferriera S."/>
            <person name="Johnson J."/>
            <person name="Kravitz S."/>
            <person name="Perez-Rodriguez I."/>
            <person name="Ricci J."/>
            <person name="O'Brien C."/>
            <person name="Voordeckers J.W."/>
            <person name="Bini E."/>
            <person name="Vetriani C."/>
        </authorList>
    </citation>
    <scope>NUCLEOTIDE SEQUENCE [LARGE SCALE GENOMIC DNA]</scope>
    <source>
        <strain evidence="8 10">TB-2</strain>
    </source>
</reference>
<dbReference type="GO" id="GO:0006935">
    <property type="term" value="P:chemotaxis"/>
    <property type="evidence" value="ECO:0007669"/>
    <property type="project" value="UniProtKB-KW"/>
</dbReference>
<dbReference type="InterPro" id="IPR050595">
    <property type="entry name" value="Bact_response_regulator"/>
</dbReference>
<dbReference type="AlphaFoldDB" id="A0AAI9AGV9"/>
<evidence type="ECO:0000259" key="7">
    <source>
        <dbReference type="PROSITE" id="PS50110"/>
    </source>
</evidence>
<feature type="modified residue" description="4-aspartylphosphate" evidence="6">
    <location>
        <position position="56"/>
    </location>
</feature>
<evidence type="ECO:0000256" key="1">
    <source>
        <dbReference type="ARBA" id="ARBA00001946"/>
    </source>
</evidence>
<keyword evidence="5" id="KW-0902">Two-component regulatory system</keyword>
<evidence type="ECO:0000313" key="11">
    <source>
        <dbReference type="Proteomes" id="UP000306825"/>
    </source>
</evidence>
<dbReference type="SUPFAM" id="SSF52172">
    <property type="entry name" value="CheY-like"/>
    <property type="match status" value="1"/>
</dbReference>
<dbReference type="GO" id="GO:0097588">
    <property type="term" value="P:archaeal or bacterial-type flagellum-dependent cell motility"/>
    <property type="evidence" value="ECO:0007669"/>
    <property type="project" value="UniProtKB-KW"/>
</dbReference>
<evidence type="ECO:0000256" key="3">
    <source>
        <dbReference type="ARBA" id="ARBA00022553"/>
    </source>
</evidence>
<comment type="cofactor">
    <cofactor evidence="1">
        <name>Mg(2+)</name>
        <dbReference type="ChEBI" id="CHEBI:18420"/>
    </cofactor>
</comment>
<evidence type="ECO:0000313" key="9">
    <source>
        <dbReference type="EMBL" id="QCT93698.1"/>
    </source>
</evidence>
<dbReference type="RefSeq" id="WP_007474892.1">
    <property type="nucleotide sequence ID" value="NZ_ABCJ01000006.1"/>
</dbReference>
<evidence type="ECO:0000256" key="2">
    <source>
        <dbReference type="ARBA" id="ARBA00022500"/>
    </source>
</evidence>
<dbReference type="Pfam" id="PF00072">
    <property type="entry name" value="Response_reg"/>
    <property type="match status" value="1"/>
</dbReference>
<dbReference type="Proteomes" id="UP000003288">
    <property type="component" value="Unassembled WGS sequence"/>
</dbReference>
<dbReference type="SMART" id="SM00448">
    <property type="entry name" value="REC"/>
    <property type="match status" value="1"/>
</dbReference>
<protein>
    <submittedName>
        <fullName evidence="8">Chemotaxis protein</fullName>
    </submittedName>
    <submittedName>
        <fullName evidence="9">Response regulator</fullName>
    </submittedName>
</protein>
<keyword evidence="4" id="KW-0283">Flagellar rotation</keyword>
<reference evidence="9 11" key="2">
    <citation type="submission" date="2019-05" db="EMBL/GenBank/DDBJ databases">
        <title>A comparative analysis of the Nautiliaceae.</title>
        <authorList>
            <person name="Grosche A."/>
            <person name="Smedile F."/>
            <person name="Vetriani C."/>
        </authorList>
    </citation>
    <scope>NUCLEOTIDE SEQUENCE [LARGE SCALE GENOMIC DNA]</scope>
    <source>
        <strain evidence="9 11">TB-2</strain>
    </source>
</reference>
<evidence type="ECO:0000313" key="8">
    <source>
        <dbReference type="EMBL" id="EDM23386.1"/>
    </source>
</evidence>
<gene>
    <name evidence="8" type="ORF">CMTB2_08980</name>
    <name evidence="9" type="ORF">FE773_00380</name>
</gene>
<evidence type="ECO:0000256" key="4">
    <source>
        <dbReference type="ARBA" id="ARBA00022779"/>
    </source>
</evidence>
<sequence length="126" mass="14539">MKVLIVDDAMTMRKIIGNVLKQLGFKPEDLIEATDGEDAWEKLQKYKDEVKIIFLDWNMPKMDGYEFLTLVRKHPEFNDVKIIMTTTETAKPKVIKALKAGANNYIAKPFSPQTLKEKLQKLNIQV</sequence>
<evidence type="ECO:0000256" key="6">
    <source>
        <dbReference type="PROSITE-ProRule" id="PRU00169"/>
    </source>
</evidence>
<dbReference type="GO" id="GO:0000160">
    <property type="term" value="P:phosphorelay signal transduction system"/>
    <property type="evidence" value="ECO:0007669"/>
    <property type="project" value="UniProtKB-KW"/>
</dbReference>
<keyword evidence="2" id="KW-0145">Chemotaxis</keyword>
<dbReference type="EMBL" id="CP040463">
    <property type="protein sequence ID" value="QCT93698.1"/>
    <property type="molecule type" value="Genomic_DNA"/>
</dbReference>
<feature type="domain" description="Response regulatory" evidence="7">
    <location>
        <begin position="2"/>
        <end position="123"/>
    </location>
</feature>
<dbReference type="InterPro" id="IPR011006">
    <property type="entry name" value="CheY-like_superfamily"/>
</dbReference>
<dbReference type="Gene3D" id="3.40.50.2300">
    <property type="match status" value="1"/>
</dbReference>
<keyword evidence="11" id="KW-1185">Reference proteome</keyword>
<dbReference type="Proteomes" id="UP000306825">
    <property type="component" value="Chromosome"/>
</dbReference>
<dbReference type="PROSITE" id="PS50110">
    <property type="entry name" value="RESPONSE_REGULATORY"/>
    <property type="match status" value="1"/>
</dbReference>
<dbReference type="PANTHER" id="PTHR44591:SF14">
    <property type="entry name" value="PROTEIN PILG"/>
    <property type="match status" value="1"/>
</dbReference>
<evidence type="ECO:0000313" key="10">
    <source>
        <dbReference type="Proteomes" id="UP000003288"/>
    </source>
</evidence>
<name>A0AAI9AGV9_9BACT</name>
<dbReference type="PANTHER" id="PTHR44591">
    <property type="entry name" value="STRESS RESPONSE REGULATOR PROTEIN 1"/>
    <property type="match status" value="1"/>
</dbReference>
<dbReference type="InterPro" id="IPR001789">
    <property type="entry name" value="Sig_transdc_resp-reg_receiver"/>
</dbReference>
<evidence type="ECO:0000256" key="5">
    <source>
        <dbReference type="ARBA" id="ARBA00023012"/>
    </source>
</evidence>
<keyword evidence="3 6" id="KW-0597">Phosphoprotein</keyword>
<dbReference type="EMBL" id="ABCJ01000006">
    <property type="protein sequence ID" value="EDM23386.1"/>
    <property type="molecule type" value="Genomic_DNA"/>
</dbReference>
<accession>A0AAI9AGV9</accession>